<organism evidence="2 3">
    <name type="scientific">Scylla paramamosain</name>
    <name type="common">Mud crab</name>
    <dbReference type="NCBI Taxonomy" id="85552"/>
    <lineage>
        <taxon>Eukaryota</taxon>
        <taxon>Metazoa</taxon>
        <taxon>Ecdysozoa</taxon>
        <taxon>Arthropoda</taxon>
        <taxon>Crustacea</taxon>
        <taxon>Multicrustacea</taxon>
        <taxon>Malacostraca</taxon>
        <taxon>Eumalacostraca</taxon>
        <taxon>Eucarida</taxon>
        <taxon>Decapoda</taxon>
        <taxon>Pleocyemata</taxon>
        <taxon>Brachyura</taxon>
        <taxon>Eubrachyura</taxon>
        <taxon>Portunoidea</taxon>
        <taxon>Portunidae</taxon>
        <taxon>Portuninae</taxon>
        <taxon>Scylla</taxon>
    </lineage>
</organism>
<protein>
    <submittedName>
        <fullName evidence="2">Uncharacterized protein</fullName>
    </submittedName>
</protein>
<comment type="caution">
    <text evidence="2">The sequence shown here is derived from an EMBL/GenBank/DDBJ whole genome shotgun (WGS) entry which is preliminary data.</text>
</comment>
<gene>
    <name evidence="2" type="ORF">O3P69_002189</name>
</gene>
<evidence type="ECO:0000313" key="2">
    <source>
        <dbReference type="EMBL" id="KAK8407469.1"/>
    </source>
</evidence>
<proteinExistence type="predicted"/>
<dbReference type="EMBL" id="JARAKH010000001">
    <property type="protein sequence ID" value="KAK8407469.1"/>
    <property type="molecule type" value="Genomic_DNA"/>
</dbReference>
<evidence type="ECO:0000256" key="1">
    <source>
        <dbReference type="SAM" id="MobiDB-lite"/>
    </source>
</evidence>
<feature type="region of interest" description="Disordered" evidence="1">
    <location>
        <begin position="1"/>
        <end position="30"/>
    </location>
</feature>
<feature type="region of interest" description="Disordered" evidence="1">
    <location>
        <begin position="49"/>
        <end position="78"/>
    </location>
</feature>
<sequence>MRARRGSVGTPSWVSPLKQSEQQSSFASDSKRPVAFYTTLLILNSMVTRANGATHPHPHPTPSSASLPHPSPTSEPAKVRRLVLRQCPVLKQLTVTYTSCFPSRR</sequence>
<feature type="compositionally biased region" description="Low complexity" evidence="1">
    <location>
        <begin position="62"/>
        <end position="74"/>
    </location>
</feature>
<accession>A0AAW0V619</accession>
<keyword evidence="3" id="KW-1185">Reference proteome</keyword>
<dbReference type="Proteomes" id="UP001487740">
    <property type="component" value="Unassembled WGS sequence"/>
</dbReference>
<feature type="compositionally biased region" description="Polar residues" evidence="1">
    <location>
        <begin position="9"/>
        <end position="28"/>
    </location>
</feature>
<dbReference type="AlphaFoldDB" id="A0AAW0V619"/>
<evidence type="ECO:0000313" key="3">
    <source>
        <dbReference type="Proteomes" id="UP001487740"/>
    </source>
</evidence>
<reference evidence="2 3" key="1">
    <citation type="submission" date="2023-03" db="EMBL/GenBank/DDBJ databases">
        <title>High-quality genome of Scylla paramamosain provides insights in environmental adaptation.</title>
        <authorList>
            <person name="Zhang L."/>
        </authorList>
    </citation>
    <scope>NUCLEOTIDE SEQUENCE [LARGE SCALE GENOMIC DNA]</scope>
    <source>
        <strain evidence="2">LZ_2023a</strain>
        <tissue evidence="2">Muscle</tissue>
    </source>
</reference>
<name>A0AAW0V619_SCYPA</name>